<keyword evidence="3" id="KW-1185">Reference proteome</keyword>
<organism evidence="2 3">
    <name type="scientific">Mycena albidolilacea</name>
    <dbReference type="NCBI Taxonomy" id="1033008"/>
    <lineage>
        <taxon>Eukaryota</taxon>
        <taxon>Fungi</taxon>
        <taxon>Dikarya</taxon>
        <taxon>Basidiomycota</taxon>
        <taxon>Agaricomycotina</taxon>
        <taxon>Agaricomycetes</taxon>
        <taxon>Agaricomycetidae</taxon>
        <taxon>Agaricales</taxon>
        <taxon>Marasmiineae</taxon>
        <taxon>Mycenaceae</taxon>
        <taxon>Mycena</taxon>
    </lineage>
</organism>
<evidence type="ECO:0000256" key="1">
    <source>
        <dbReference type="SAM" id="MobiDB-lite"/>
    </source>
</evidence>
<accession>A0AAD7ELZ8</accession>
<dbReference type="Proteomes" id="UP001218218">
    <property type="component" value="Unassembled WGS sequence"/>
</dbReference>
<proteinExistence type="predicted"/>
<gene>
    <name evidence="2" type="ORF">DFH08DRAFT_964196</name>
</gene>
<name>A0AAD7ELZ8_9AGAR</name>
<sequence length="452" mass="50302">MSYPSTPTISTPSDISLSPEPSPVCLPSLLPAVFTPKPACTQTLPRRPPSPETSLPEDEMAPPKSVELFRGNCVAEKAHVWLRTLEGTWRYNTKEEKLYQFKKGLHPGGQADEWWNELKVGEKSMWAALLTAFEKKWPKPKVTRRTMDVVIEELNTNVLHLHELGQYVKDEDGTSVLSHVGWAETTRKLVTELQREDEAMMLRGNIRSTLPWLTAVENVPLDAIRDAIEESLQRNTQPEHLADSLGNMHISLPRMVRFTSPRSTYVPPAARLSQPGPHQPQTSPYTTTPPAAYPPRTPWNACTTDVFGDSSTVQAPTAFAKNLLASPATARMYPVDPMGMQHYKADLESWMAQHENSAAPDYTSYPLTLGTAAPGSKECYRCGLLIDPPHFGPSACRECGHPLVPTRELNIHSIVGQIVHLPRQRTAGISQITEVPYDLFGGFDLEQPLYKA</sequence>
<dbReference type="AlphaFoldDB" id="A0AAD7ELZ8"/>
<feature type="compositionally biased region" description="Low complexity" evidence="1">
    <location>
        <begin position="279"/>
        <end position="290"/>
    </location>
</feature>
<protein>
    <submittedName>
        <fullName evidence="2">Uncharacterized protein</fullName>
    </submittedName>
</protein>
<evidence type="ECO:0000313" key="2">
    <source>
        <dbReference type="EMBL" id="KAJ7339158.1"/>
    </source>
</evidence>
<feature type="region of interest" description="Disordered" evidence="1">
    <location>
        <begin position="1"/>
        <end position="21"/>
    </location>
</feature>
<feature type="region of interest" description="Disordered" evidence="1">
    <location>
        <begin position="37"/>
        <end position="62"/>
    </location>
</feature>
<feature type="region of interest" description="Disordered" evidence="1">
    <location>
        <begin position="270"/>
        <end position="291"/>
    </location>
</feature>
<evidence type="ECO:0000313" key="3">
    <source>
        <dbReference type="Proteomes" id="UP001218218"/>
    </source>
</evidence>
<dbReference type="EMBL" id="JARIHO010000028">
    <property type="protein sequence ID" value="KAJ7339158.1"/>
    <property type="molecule type" value="Genomic_DNA"/>
</dbReference>
<feature type="compositionally biased region" description="Low complexity" evidence="1">
    <location>
        <begin position="1"/>
        <end position="19"/>
    </location>
</feature>
<comment type="caution">
    <text evidence="2">The sequence shown here is derived from an EMBL/GenBank/DDBJ whole genome shotgun (WGS) entry which is preliminary data.</text>
</comment>
<reference evidence="2" key="1">
    <citation type="submission" date="2023-03" db="EMBL/GenBank/DDBJ databases">
        <title>Massive genome expansion in bonnet fungi (Mycena s.s.) driven by repeated elements and novel gene families across ecological guilds.</title>
        <authorList>
            <consortium name="Lawrence Berkeley National Laboratory"/>
            <person name="Harder C.B."/>
            <person name="Miyauchi S."/>
            <person name="Viragh M."/>
            <person name="Kuo A."/>
            <person name="Thoen E."/>
            <person name="Andreopoulos B."/>
            <person name="Lu D."/>
            <person name="Skrede I."/>
            <person name="Drula E."/>
            <person name="Henrissat B."/>
            <person name="Morin E."/>
            <person name="Kohler A."/>
            <person name="Barry K."/>
            <person name="LaButti K."/>
            <person name="Morin E."/>
            <person name="Salamov A."/>
            <person name="Lipzen A."/>
            <person name="Mereny Z."/>
            <person name="Hegedus B."/>
            <person name="Baldrian P."/>
            <person name="Stursova M."/>
            <person name="Weitz H."/>
            <person name="Taylor A."/>
            <person name="Grigoriev I.V."/>
            <person name="Nagy L.G."/>
            <person name="Martin F."/>
            <person name="Kauserud H."/>
        </authorList>
    </citation>
    <scope>NUCLEOTIDE SEQUENCE</scope>
    <source>
        <strain evidence="2">CBHHK002</strain>
    </source>
</reference>